<feature type="region of interest" description="Disordered" evidence="1">
    <location>
        <begin position="47"/>
        <end position="78"/>
    </location>
</feature>
<keyword evidence="3" id="KW-1185">Reference proteome</keyword>
<gene>
    <name evidence="2" type="ORF">PIB30_088258</name>
</gene>
<dbReference type="Proteomes" id="UP001341840">
    <property type="component" value="Unassembled WGS sequence"/>
</dbReference>
<protein>
    <submittedName>
        <fullName evidence="2">Uncharacterized protein</fullName>
    </submittedName>
</protein>
<evidence type="ECO:0000313" key="3">
    <source>
        <dbReference type="Proteomes" id="UP001341840"/>
    </source>
</evidence>
<comment type="caution">
    <text evidence="2">The sequence shown here is derived from an EMBL/GenBank/DDBJ whole genome shotgun (WGS) entry which is preliminary data.</text>
</comment>
<reference evidence="2 3" key="1">
    <citation type="journal article" date="2023" name="Plants (Basel)">
        <title>Bridging the Gap: Combining Genomics and Transcriptomics Approaches to Understand Stylosanthes scabra, an Orphan Legume from the Brazilian Caatinga.</title>
        <authorList>
            <person name="Ferreira-Neto J.R.C."/>
            <person name="da Silva M.D."/>
            <person name="Binneck E."/>
            <person name="de Melo N.F."/>
            <person name="da Silva R.H."/>
            <person name="de Melo A.L.T.M."/>
            <person name="Pandolfi V."/>
            <person name="Bustamante F.O."/>
            <person name="Brasileiro-Vidal A.C."/>
            <person name="Benko-Iseppon A.M."/>
        </authorList>
    </citation>
    <scope>NUCLEOTIDE SEQUENCE [LARGE SCALE GENOMIC DNA]</scope>
    <source>
        <tissue evidence="2">Leaves</tissue>
    </source>
</reference>
<evidence type="ECO:0000313" key="2">
    <source>
        <dbReference type="EMBL" id="MED6200742.1"/>
    </source>
</evidence>
<name>A0ABU6XRA1_9FABA</name>
<organism evidence="2 3">
    <name type="scientific">Stylosanthes scabra</name>
    <dbReference type="NCBI Taxonomy" id="79078"/>
    <lineage>
        <taxon>Eukaryota</taxon>
        <taxon>Viridiplantae</taxon>
        <taxon>Streptophyta</taxon>
        <taxon>Embryophyta</taxon>
        <taxon>Tracheophyta</taxon>
        <taxon>Spermatophyta</taxon>
        <taxon>Magnoliopsida</taxon>
        <taxon>eudicotyledons</taxon>
        <taxon>Gunneridae</taxon>
        <taxon>Pentapetalae</taxon>
        <taxon>rosids</taxon>
        <taxon>fabids</taxon>
        <taxon>Fabales</taxon>
        <taxon>Fabaceae</taxon>
        <taxon>Papilionoideae</taxon>
        <taxon>50 kb inversion clade</taxon>
        <taxon>dalbergioids sensu lato</taxon>
        <taxon>Dalbergieae</taxon>
        <taxon>Pterocarpus clade</taxon>
        <taxon>Stylosanthes</taxon>
    </lineage>
</organism>
<accession>A0ABU6XRA1</accession>
<proteinExistence type="predicted"/>
<dbReference type="EMBL" id="JASCZI010213041">
    <property type="protein sequence ID" value="MED6200742.1"/>
    <property type="molecule type" value="Genomic_DNA"/>
</dbReference>
<feature type="compositionally biased region" description="Polar residues" evidence="1">
    <location>
        <begin position="47"/>
        <end position="58"/>
    </location>
</feature>
<sequence length="108" mass="12385">MKQNHQHQHQNGVVLPQFSSFACDWEQDEPFYEEDLRAIEATESRFYNNTKRPFSDSSAAKGDGGDVTSDNSVRRSNRRRCLRRSLVALKHPNASSLSPWSLPRLHKG</sequence>
<evidence type="ECO:0000256" key="1">
    <source>
        <dbReference type="SAM" id="MobiDB-lite"/>
    </source>
</evidence>
<dbReference type="PROSITE" id="PS51257">
    <property type="entry name" value="PROKAR_LIPOPROTEIN"/>
    <property type="match status" value="1"/>
</dbReference>